<dbReference type="AlphaFoldDB" id="A0A0G0MPI3"/>
<proteinExistence type="predicted"/>
<protein>
    <submittedName>
        <fullName evidence="2">Uncharacterized protein</fullName>
    </submittedName>
</protein>
<comment type="caution">
    <text evidence="2">The sequence shown here is derived from an EMBL/GenBank/DDBJ whole genome shotgun (WGS) entry which is preliminary data.</text>
</comment>
<evidence type="ECO:0000313" key="2">
    <source>
        <dbReference type="EMBL" id="KKR05964.1"/>
    </source>
</evidence>
<evidence type="ECO:0000256" key="1">
    <source>
        <dbReference type="SAM" id="MobiDB-lite"/>
    </source>
</evidence>
<dbReference type="STRING" id="1619100.UT34_C0001G0004"/>
<sequence>MESYGEIVFEHCPDYELPPEFYGASCPLKYVTDFAVKEQQDKAQSGSKATDTQKNGVSPQRTNGTVTIRTVTPQKIVKQPAQRPSNGKPLPDTNRSVYGQD</sequence>
<feature type="compositionally biased region" description="Polar residues" evidence="1">
    <location>
        <begin position="42"/>
        <end position="73"/>
    </location>
</feature>
<dbReference type="Proteomes" id="UP000034799">
    <property type="component" value="Unassembled WGS sequence"/>
</dbReference>
<gene>
    <name evidence="2" type="ORF">UT34_C0001G0004</name>
</gene>
<accession>A0A0G0MPI3</accession>
<reference evidence="2 3" key="1">
    <citation type="journal article" date="2015" name="Nature">
        <title>rRNA introns, odd ribosomes, and small enigmatic genomes across a large radiation of phyla.</title>
        <authorList>
            <person name="Brown C.T."/>
            <person name="Hug L.A."/>
            <person name="Thomas B.C."/>
            <person name="Sharon I."/>
            <person name="Castelle C.J."/>
            <person name="Singh A."/>
            <person name="Wilkins M.J."/>
            <person name="Williams K.H."/>
            <person name="Banfield J.F."/>
        </authorList>
    </citation>
    <scope>NUCLEOTIDE SEQUENCE [LARGE SCALE GENOMIC DNA]</scope>
</reference>
<feature type="region of interest" description="Disordered" evidence="1">
    <location>
        <begin position="38"/>
        <end position="101"/>
    </location>
</feature>
<evidence type="ECO:0000313" key="3">
    <source>
        <dbReference type="Proteomes" id="UP000034799"/>
    </source>
</evidence>
<dbReference type="EMBL" id="LBWK01000001">
    <property type="protein sequence ID" value="KKR05964.1"/>
    <property type="molecule type" value="Genomic_DNA"/>
</dbReference>
<organism evidence="2 3">
    <name type="scientific">candidate division WS6 bacterium GW2011_GWF2_39_15</name>
    <dbReference type="NCBI Taxonomy" id="1619100"/>
    <lineage>
        <taxon>Bacteria</taxon>
        <taxon>Candidatus Dojkabacteria</taxon>
    </lineage>
</organism>
<name>A0A0G0MPI3_9BACT</name>